<organism evidence="15 16">
    <name type="scientific">Caldicellulosiruptor changbaiensis</name>
    <dbReference type="NCBI Taxonomy" id="1222016"/>
    <lineage>
        <taxon>Bacteria</taxon>
        <taxon>Bacillati</taxon>
        <taxon>Bacillota</taxon>
        <taxon>Bacillota incertae sedis</taxon>
        <taxon>Caldicellulosiruptorales</taxon>
        <taxon>Caldicellulosiruptoraceae</taxon>
        <taxon>Caldicellulosiruptor</taxon>
    </lineage>
</organism>
<comment type="catalytic activity">
    <reaction evidence="12">
        <text>(6R)-5,10-methylene-5,6,7,8-tetrahydrofolate + NADP(+) = (6R)-5,10-methenyltetrahydrofolate + NADPH</text>
        <dbReference type="Rhea" id="RHEA:22812"/>
        <dbReference type="ChEBI" id="CHEBI:15636"/>
        <dbReference type="ChEBI" id="CHEBI:57455"/>
        <dbReference type="ChEBI" id="CHEBI:57783"/>
        <dbReference type="ChEBI" id="CHEBI:58349"/>
        <dbReference type="EC" id="1.5.1.5"/>
    </reaction>
</comment>
<protein>
    <recommendedName>
        <fullName evidence="12">Bifunctional protein FolD</fullName>
    </recommendedName>
    <domain>
        <recommendedName>
            <fullName evidence="12">Methylenetetrahydrofolate dehydrogenase</fullName>
            <ecNumber evidence="12">1.5.1.5</ecNumber>
        </recommendedName>
    </domain>
    <domain>
        <recommendedName>
            <fullName evidence="12">Methenyltetrahydrofolate cyclohydrolase</fullName>
            <ecNumber evidence="12">3.5.4.9</ecNumber>
        </recommendedName>
    </domain>
</protein>
<evidence type="ECO:0000256" key="1">
    <source>
        <dbReference type="ARBA" id="ARBA00004777"/>
    </source>
</evidence>
<dbReference type="GO" id="GO:0004488">
    <property type="term" value="F:methylenetetrahydrofolate dehydrogenase (NADP+) activity"/>
    <property type="evidence" value="ECO:0007669"/>
    <property type="project" value="UniProtKB-UniRule"/>
</dbReference>
<evidence type="ECO:0000256" key="8">
    <source>
        <dbReference type="ARBA" id="ARBA00023002"/>
    </source>
</evidence>
<evidence type="ECO:0000256" key="11">
    <source>
        <dbReference type="ARBA" id="ARBA00023268"/>
    </source>
</evidence>
<evidence type="ECO:0000256" key="9">
    <source>
        <dbReference type="ARBA" id="ARBA00023102"/>
    </source>
</evidence>
<evidence type="ECO:0000256" key="12">
    <source>
        <dbReference type="HAMAP-Rule" id="MF_01576"/>
    </source>
</evidence>
<dbReference type="Gene3D" id="3.40.50.720">
    <property type="entry name" value="NAD(P)-binding Rossmann-like Domain"/>
    <property type="match status" value="1"/>
</dbReference>
<keyword evidence="7 12" id="KW-0521">NADP</keyword>
<dbReference type="GO" id="GO:0004477">
    <property type="term" value="F:methenyltetrahydrofolate cyclohydrolase activity"/>
    <property type="evidence" value="ECO:0007669"/>
    <property type="project" value="UniProtKB-UniRule"/>
</dbReference>
<dbReference type="InterPro" id="IPR020631">
    <property type="entry name" value="THF_DH/CycHdrlase_NAD-bd_dom"/>
</dbReference>
<dbReference type="RefSeq" id="WP_041722587.1">
    <property type="nucleotide sequence ID" value="NZ_CP034791.1"/>
</dbReference>
<proteinExistence type="inferred from homology"/>
<comment type="subunit">
    <text evidence="2 12">Homodimer.</text>
</comment>
<evidence type="ECO:0000256" key="3">
    <source>
        <dbReference type="ARBA" id="ARBA00022563"/>
    </source>
</evidence>
<comment type="pathway">
    <text evidence="1 12">One-carbon metabolism; tetrahydrofolate interconversion.</text>
</comment>
<dbReference type="PRINTS" id="PR00085">
    <property type="entry name" value="THFDHDRGNASE"/>
</dbReference>
<dbReference type="CDD" id="cd01080">
    <property type="entry name" value="NAD_bind_m-THF_DH_Cyclohyd"/>
    <property type="match status" value="1"/>
</dbReference>
<dbReference type="GO" id="GO:0009086">
    <property type="term" value="P:methionine biosynthetic process"/>
    <property type="evidence" value="ECO:0007669"/>
    <property type="project" value="UniProtKB-KW"/>
</dbReference>
<keyword evidence="11 12" id="KW-0511">Multifunctional enzyme</keyword>
<feature type="domain" description="Tetrahydrofolate dehydrogenase/cyclohydrolase NAD(P)-binding" evidence="14">
    <location>
        <begin position="142"/>
        <end position="282"/>
    </location>
</feature>
<dbReference type="UniPathway" id="UPA00193"/>
<dbReference type="NCBIfam" id="NF010785">
    <property type="entry name" value="PRK14188.1"/>
    <property type="match status" value="1"/>
</dbReference>
<evidence type="ECO:0000256" key="7">
    <source>
        <dbReference type="ARBA" id="ARBA00022857"/>
    </source>
</evidence>
<dbReference type="SUPFAM" id="SSF51735">
    <property type="entry name" value="NAD(P)-binding Rossmann-fold domains"/>
    <property type="match status" value="1"/>
</dbReference>
<evidence type="ECO:0000313" key="15">
    <source>
        <dbReference type="EMBL" id="AZT90129.1"/>
    </source>
</evidence>
<keyword evidence="16" id="KW-1185">Reference proteome</keyword>
<dbReference type="FunFam" id="3.40.50.10860:FF:000005">
    <property type="entry name" value="C-1-tetrahydrofolate synthase, cytoplasmic, putative"/>
    <property type="match status" value="1"/>
</dbReference>
<comment type="catalytic activity">
    <reaction evidence="12">
        <text>(6R)-5,10-methenyltetrahydrofolate + H2O = (6R)-10-formyltetrahydrofolate + H(+)</text>
        <dbReference type="Rhea" id="RHEA:23700"/>
        <dbReference type="ChEBI" id="CHEBI:15377"/>
        <dbReference type="ChEBI" id="CHEBI:15378"/>
        <dbReference type="ChEBI" id="CHEBI:57455"/>
        <dbReference type="ChEBI" id="CHEBI:195366"/>
        <dbReference type="EC" id="3.5.4.9"/>
    </reaction>
</comment>
<reference evidence="15 16" key="1">
    <citation type="submission" date="2018-12" db="EMBL/GenBank/DDBJ databases">
        <title>Genome sequence from the cellulolytic species, Caldicellulosiruptor changbaiensis.</title>
        <authorList>
            <person name="Blumer-Schuette S.E."/>
            <person name="Mendoza C."/>
        </authorList>
    </citation>
    <scope>NUCLEOTIDE SEQUENCE [LARGE SCALE GENOMIC DNA]</scope>
    <source>
        <strain evidence="15 16">CBS-Z</strain>
    </source>
</reference>
<dbReference type="EC" id="3.5.4.9" evidence="12"/>
<dbReference type="EMBL" id="CP034791">
    <property type="protein sequence ID" value="AZT90129.1"/>
    <property type="molecule type" value="Genomic_DNA"/>
</dbReference>
<comment type="caution">
    <text evidence="12">Lacks conserved residue(s) required for the propagation of feature annotation.</text>
</comment>
<evidence type="ECO:0000256" key="6">
    <source>
        <dbReference type="ARBA" id="ARBA00022801"/>
    </source>
</evidence>
<dbReference type="Pfam" id="PF00763">
    <property type="entry name" value="THF_DHG_CYH"/>
    <property type="match status" value="1"/>
</dbReference>
<keyword evidence="5 12" id="KW-0658">Purine biosynthesis</keyword>
<evidence type="ECO:0000256" key="5">
    <source>
        <dbReference type="ARBA" id="ARBA00022755"/>
    </source>
</evidence>
<dbReference type="SUPFAM" id="SSF53223">
    <property type="entry name" value="Aminoacid dehydrogenase-like, N-terminal domain"/>
    <property type="match status" value="1"/>
</dbReference>
<dbReference type="KEGG" id="ccha:ELD05_05425"/>
<dbReference type="AlphaFoldDB" id="A0A3T0D504"/>
<dbReference type="NCBIfam" id="NF010783">
    <property type="entry name" value="PRK14186.1"/>
    <property type="match status" value="1"/>
</dbReference>
<comment type="similarity">
    <text evidence="12">Belongs to the tetrahydrofolate dehydrogenase/cyclohydrolase family.</text>
</comment>
<dbReference type="EC" id="1.5.1.5" evidence="12"/>
<dbReference type="Proteomes" id="UP000282930">
    <property type="component" value="Chromosome"/>
</dbReference>
<dbReference type="InterPro" id="IPR020630">
    <property type="entry name" value="THF_DH/CycHdrlase_cat_dom"/>
</dbReference>
<dbReference type="InterPro" id="IPR000672">
    <property type="entry name" value="THF_DH/CycHdrlase"/>
</dbReference>
<accession>A0A3T0D504</accession>
<dbReference type="InterPro" id="IPR036291">
    <property type="entry name" value="NAD(P)-bd_dom_sf"/>
</dbReference>
<keyword evidence="9 12" id="KW-0368">Histidine biosynthesis</keyword>
<keyword evidence="6 12" id="KW-0378">Hydrolase</keyword>
<dbReference type="PANTHER" id="PTHR48099:SF5">
    <property type="entry name" value="C-1-TETRAHYDROFOLATE SYNTHASE, CYTOPLASMIC"/>
    <property type="match status" value="1"/>
</dbReference>
<dbReference type="GO" id="GO:0005829">
    <property type="term" value="C:cytosol"/>
    <property type="evidence" value="ECO:0007669"/>
    <property type="project" value="TreeGrafter"/>
</dbReference>
<evidence type="ECO:0000256" key="4">
    <source>
        <dbReference type="ARBA" id="ARBA00022605"/>
    </source>
</evidence>
<keyword evidence="3 12" id="KW-0554">One-carbon metabolism</keyword>
<feature type="domain" description="Tetrahydrofolate dehydrogenase/cyclohydrolase catalytic" evidence="13">
    <location>
        <begin position="6"/>
        <end position="120"/>
    </location>
</feature>
<dbReference type="PANTHER" id="PTHR48099">
    <property type="entry name" value="C-1-TETRAHYDROFOLATE SYNTHASE, CYTOPLASMIC-RELATED"/>
    <property type="match status" value="1"/>
</dbReference>
<evidence type="ECO:0000313" key="16">
    <source>
        <dbReference type="Proteomes" id="UP000282930"/>
    </source>
</evidence>
<dbReference type="PROSITE" id="PS00767">
    <property type="entry name" value="THF_DHG_CYH_2"/>
    <property type="match status" value="1"/>
</dbReference>
<evidence type="ECO:0000259" key="13">
    <source>
        <dbReference type="Pfam" id="PF00763"/>
    </source>
</evidence>
<evidence type="ECO:0000259" key="14">
    <source>
        <dbReference type="Pfam" id="PF02882"/>
    </source>
</evidence>
<keyword evidence="4 12" id="KW-0028">Amino-acid biosynthesis</keyword>
<evidence type="ECO:0000256" key="2">
    <source>
        <dbReference type="ARBA" id="ARBA00011738"/>
    </source>
</evidence>
<dbReference type="InterPro" id="IPR020867">
    <property type="entry name" value="THF_DH/CycHdrlase_CS"/>
</dbReference>
<dbReference type="HAMAP" id="MF_01576">
    <property type="entry name" value="THF_DHG_CYH"/>
    <property type="match status" value="1"/>
</dbReference>
<name>A0A3T0D504_9FIRM</name>
<comment type="function">
    <text evidence="12">Catalyzes the oxidation of 5,10-methylenetetrahydrofolate to 5,10-methenyltetrahydrofolate and then the hydrolysis of 5,10-methenyltetrahydrofolate to 10-formyltetrahydrofolate.</text>
</comment>
<keyword evidence="8 12" id="KW-0560">Oxidoreductase</keyword>
<dbReference type="Pfam" id="PF02882">
    <property type="entry name" value="THF_DHG_CYH_C"/>
    <property type="match status" value="1"/>
</dbReference>
<dbReference type="GO" id="GO:0035999">
    <property type="term" value="P:tetrahydrofolate interconversion"/>
    <property type="evidence" value="ECO:0007669"/>
    <property type="project" value="UniProtKB-UniRule"/>
</dbReference>
<dbReference type="InterPro" id="IPR046346">
    <property type="entry name" value="Aminoacid_DH-like_N_sf"/>
</dbReference>
<feature type="binding site" evidence="12">
    <location>
        <position position="234"/>
    </location>
    <ligand>
        <name>NADP(+)</name>
        <dbReference type="ChEBI" id="CHEBI:58349"/>
    </ligand>
</feature>
<dbReference type="FunFam" id="3.40.50.720:FF:000094">
    <property type="entry name" value="Bifunctional protein FolD"/>
    <property type="match status" value="1"/>
</dbReference>
<dbReference type="NCBIfam" id="NF008058">
    <property type="entry name" value="PRK10792.1"/>
    <property type="match status" value="1"/>
</dbReference>
<dbReference type="GO" id="GO:0006164">
    <property type="term" value="P:purine nucleotide biosynthetic process"/>
    <property type="evidence" value="ECO:0007669"/>
    <property type="project" value="UniProtKB-KW"/>
</dbReference>
<evidence type="ECO:0000256" key="10">
    <source>
        <dbReference type="ARBA" id="ARBA00023167"/>
    </source>
</evidence>
<keyword evidence="10 12" id="KW-0486">Methionine biosynthesis</keyword>
<dbReference type="Gene3D" id="3.40.50.10860">
    <property type="entry name" value="Leucine Dehydrogenase, chain A, domain 1"/>
    <property type="match status" value="1"/>
</dbReference>
<dbReference type="GO" id="GO:0000105">
    <property type="term" value="P:L-histidine biosynthetic process"/>
    <property type="evidence" value="ECO:0007669"/>
    <property type="project" value="UniProtKB-KW"/>
</dbReference>
<gene>
    <name evidence="12 15" type="primary">folD</name>
    <name evidence="15" type="ORF">ELD05_05425</name>
</gene>
<sequence>MSAKIIDGKKMAQRIKEEVKSEIEKLKEKGIESTLAVVIVGNDPASRSYVNSKKRTCLELGINSVEYALDTTTTQEQLENLIEKLNQDPKINGILVQLPLPNGLDESRVCKKILPQKDVDGFHPMNVGMLATGIDFEYSIKPCTPFGVIELLKRENIEIKGKHAVVIGRSNIVGKPLALLLLRENATVTICHSYTRDLKDICKTADILVAAVGKPKFVTADMVKEGAVVIDVGINRDETTKKIVGDVDFETVRRVASYITPVPGGVGPMTVAMLMKNTLFATLLQNGLI</sequence>
<feature type="binding site" evidence="12">
    <location>
        <begin position="168"/>
        <end position="170"/>
    </location>
    <ligand>
        <name>NADP(+)</name>
        <dbReference type="ChEBI" id="CHEBI:58349"/>
    </ligand>
</feature>